<dbReference type="Gene3D" id="3.40.50.410">
    <property type="entry name" value="von Willebrand factor, type A domain"/>
    <property type="match status" value="1"/>
</dbReference>
<feature type="transmembrane region" description="Helical" evidence="1">
    <location>
        <begin position="738"/>
        <end position="755"/>
    </location>
</feature>
<reference evidence="5" key="1">
    <citation type="journal article" date="2019" name="Int. J. Syst. Evol. Microbiol.">
        <title>The Global Catalogue of Microorganisms (GCM) 10K type strain sequencing project: providing services to taxonomists for standard genome sequencing and annotation.</title>
        <authorList>
            <consortium name="The Broad Institute Genomics Platform"/>
            <consortium name="The Broad Institute Genome Sequencing Center for Infectious Disease"/>
            <person name="Wu L."/>
            <person name="Ma J."/>
        </authorList>
    </citation>
    <scope>NUCLEOTIDE SEQUENCE [LARGE SCALE GENOMIC DNA]</scope>
    <source>
        <strain evidence="5">CGMCC 1.10992</strain>
    </source>
</reference>
<dbReference type="InterPro" id="IPR022440">
    <property type="entry name" value="CHP03788"/>
</dbReference>
<accession>A0ABW4XH76</accession>
<organism evidence="4 5">
    <name type="scientific">Corallincola platygyrae</name>
    <dbReference type="NCBI Taxonomy" id="1193278"/>
    <lineage>
        <taxon>Bacteria</taxon>
        <taxon>Pseudomonadati</taxon>
        <taxon>Pseudomonadota</taxon>
        <taxon>Gammaproteobacteria</taxon>
        <taxon>Alteromonadales</taxon>
        <taxon>Psychromonadaceae</taxon>
        <taxon>Corallincola</taxon>
    </lineage>
</organism>
<dbReference type="Pfam" id="PF13768">
    <property type="entry name" value="VWA_3"/>
    <property type="match status" value="1"/>
</dbReference>
<dbReference type="RefSeq" id="WP_345337792.1">
    <property type="nucleotide sequence ID" value="NZ_BAABLI010000003.1"/>
</dbReference>
<protein>
    <submittedName>
        <fullName evidence="4">Marine proteobacterial sortase target protein</fullName>
    </submittedName>
</protein>
<dbReference type="CDD" id="cd01461">
    <property type="entry name" value="vWA_interalpha_trypsin_inhibitor"/>
    <property type="match status" value="1"/>
</dbReference>
<dbReference type="PROSITE" id="PS50234">
    <property type="entry name" value="VWFA"/>
    <property type="match status" value="1"/>
</dbReference>
<feature type="transmembrane region" description="Helical" evidence="1">
    <location>
        <begin position="49"/>
        <end position="69"/>
    </location>
</feature>
<gene>
    <name evidence="4" type="ORF">ACFSJ3_00130</name>
</gene>
<name>A0ABW4XH76_9GAMM</name>
<dbReference type="Proteomes" id="UP001597380">
    <property type="component" value="Unassembled WGS sequence"/>
</dbReference>
<dbReference type="PROSITE" id="PS51468">
    <property type="entry name" value="VIT"/>
    <property type="match status" value="1"/>
</dbReference>
<dbReference type="Pfam" id="PF08487">
    <property type="entry name" value="VIT"/>
    <property type="match status" value="1"/>
</dbReference>
<evidence type="ECO:0000313" key="5">
    <source>
        <dbReference type="Proteomes" id="UP001597380"/>
    </source>
</evidence>
<keyword evidence="1" id="KW-1133">Transmembrane helix</keyword>
<keyword evidence="1" id="KW-0812">Transmembrane</keyword>
<evidence type="ECO:0000256" key="1">
    <source>
        <dbReference type="SAM" id="Phobius"/>
    </source>
</evidence>
<evidence type="ECO:0000259" key="2">
    <source>
        <dbReference type="PROSITE" id="PS50234"/>
    </source>
</evidence>
<dbReference type="PANTHER" id="PTHR45737:SF6">
    <property type="entry name" value="VON WILLEBRAND FACTOR A DOMAIN-CONTAINING PROTEIN 5A"/>
    <property type="match status" value="1"/>
</dbReference>
<dbReference type="EMBL" id="JBHUHT010000003">
    <property type="protein sequence ID" value="MFD2094377.1"/>
    <property type="molecule type" value="Genomic_DNA"/>
</dbReference>
<proteinExistence type="predicted"/>
<dbReference type="SUPFAM" id="SSF53300">
    <property type="entry name" value="vWA-like"/>
    <property type="match status" value="1"/>
</dbReference>
<keyword evidence="5" id="KW-1185">Reference proteome</keyword>
<dbReference type="InterPro" id="IPR036465">
    <property type="entry name" value="vWFA_dom_sf"/>
</dbReference>
<keyword evidence="1" id="KW-0472">Membrane</keyword>
<comment type="caution">
    <text evidence="4">The sequence shown here is derived from an EMBL/GenBank/DDBJ whole genome shotgun (WGS) entry which is preliminary data.</text>
</comment>
<dbReference type="PANTHER" id="PTHR45737">
    <property type="entry name" value="VON WILLEBRAND FACTOR A DOMAIN-CONTAINING PROTEIN 5A"/>
    <property type="match status" value="1"/>
</dbReference>
<evidence type="ECO:0000313" key="4">
    <source>
        <dbReference type="EMBL" id="MFD2094377.1"/>
    </source>
</evidence>
<evidence type="ECO:0000259" key="3">
    <source>
        <dbReference type="PROSITE" id="PS51468"/>
    </source>
</evidence>
<dbReference type="SMART" id="SM00327">
    <property type="entry name" value="VWA"/>
    <property type="match status" value="1"/>
</dbReference>
<feature type="domain" description="VIT" evidence="3">
    <location>
        <begin position="84"/>
        <end position="212"/>
    </location>
</feature>
<sequence length="778" mass="84452">MGRHAIPPHQQIMDRPLALKERQRNVGTPLFGRQAPAGGGRLMRMLKRLLGSLCLIALGTWLLLTLGTAQAREFNSRGEQEDAAPQLMLKQGGVLTEAMMLDSRLHLDINGMVVRGTLTQTFSNQTDDWLDGVYLLPLPDDAAVNRLRMVIGERIIEGEIKEKKEAKKIFEQAKKSGKRATLLTQRRPNMFTNEVANLPPGEKIVVEVTYLQTVSYRDGAFSLRFPMTITPRFSPGVPLADLPEEEAEQHISFSDTFANTMSWALPTDEVPDAPAISPFMFSVSDAANKVLNPITITASINPGMSLEGVSSGSHQLVVNQAEGKYQIKLTAPQVAMDRDFLLNWRPALGKSPQAAMFTEQVDGDSYGLLMLIPPANPKAKPGAEESVDAAKSLDQLTLPKEMIFIIDTSGSMGGEPIRQAKASLVQALSWLSPKDSFNIIRFSSSASQLFPSAMPADASSIAHAKRYVDNLSANGGTNMMSALKMALPDPEQKALTDRVRQIVFITDGAVGNEQALFKYIHHGLGDSRLFTVGIGAAPNSYFMRRAAEFGRGTFTFINNTQAVQGPMSDLFKRLSSPVADDIKIEMADGSAIEFYPSRIPALYLGEPLLIAFKPDQLAGDMVISGKTSGKDWRRTIALQSLAQSEGVGSLWGRAKIKSLMDEKTAGADADEIRSQVLSVALAHQLTSAYTSFVAVEKTPVRPLNEVSKKVPVPNLHPQGTAEQSYAVPNTATGAELKLAVGSALFMVALLLMVLANRRVLTQNNGEFDAGLVGGRHVV</sequence>
<dbReference type="SMART" id="SM00609">
    <property type="entry name" value="VIT"/>
    <property type="match status" value="1"/>
</dbReference>
<feature type="domain" description="VWFA" evidence="2">
    <location>
        <begin position="401"/>
        <end position="574"/>
    </location>
</feature>
<dbReference type="InterPro" id="IPR013694">
    <property type="entry name" value="VIT"/>
</dbReference>
<dbReference type="InterPro" id="IPR002035">
    <property type="entry name" value="VWF_A"/>
</dbReference>
<dbReference type="NCBIfam" id="TIGR03788">
    <property type="entry name" value="marine_srt_targ"/>
    <property type="match status" value="1"/>
</dbReference>